<dbReference type="EMBL" id="BGPR01039181">
    <property type="protein sequence ID" value="GBO15113.1"/>
    <property type="molecule type" value="Genomic_DNA"/>
</dbReference>
<dbReference type="AlphaFoldDB" id="A0A4Y2TPZ2"/>
<dbReference type="Proteomes" id="UP000499080">
    <property type="component" value="Unassembled WGS sequence"/>
</dbReference>
<evidence type="ECO:0000313" key="2">
    <source>
        <dbReference type="EMBL" id="GBO03804.1"/>
    </source>
</evidence>
<protein>
    <submittedName>
        <fullName evidence="1">Uncharacterized protein</fullName>
    </submittedName>
</protein>
<sequence>KWKVSRCIHLWGATGGVWGAICLGGQVPPRSRPDLAPTEEILSLLRGRSTLWDGDGGVAHSGGKGREEYFST</sequence>
<evidence type="ECO:0000313" key="1">
    <source>
        <dbReference type="EMBL" id="GBO02709.1"/>
    </source>
</evidence>
<gene>
    <name evidence="2" type="ORF">AVEN_210488_1</name>
    <name evidence="4" type="ORF">AVEN_217233_1</name>
    <name evidence="3" type="ORF">AVEN_256792_1</name>
    <name evidence="1" type="ORF">AVEN_5321_1</name>
</gene>
<keyword evidence="5" id="KW-1185">Reference proteome</keyword>
<evidence type="ECO:0000313" key="5">
    <source>
        <dbReference type="Proteomes" id="UP000499080"/>
    </source>
</evidence>
<evidence type="ECO:0000313" key="4">
    <source>
        <dbReference type="EMBL" id="GBO15113.1"/>
    </source>
</evidence>
<dbReference type="EMBL" id="BGPR01039163">
    <property type="protein sequence ID" value="GBO15100.1"/>
    <property type="molecule type" value="Genomic_DNA"/>
</dbReference>
<dbReference type="EMBL" id="BGPR01030990">
    <property type="protein sequence ID" value="GBO03804.1"/>
    <property type="molecule type" value="Genomic_DNA"/>
</dbReference>
<organism evidence="1 5">
    <name type="scientific">Araneus ventricosus</name>
    <name type="common">Orbweaver spider</name>
    <name type="synonym">Epeira ventricosa</name>
    <dbReference type="NCBI Taxonomy" id="182803"/>
    <lineage>
        <taxon>Eukaryota</taxon>
        <taxon>Metazoa</taxon>
        <taxon>Ecdysozoa</taxon>
        <taxon>Arthropoda</taxon>
        <taxon>Chelicerata</taxon>
        <taxon>Arachnida</taxon>
        <taxon>Araneae</taxon>
        <taxon>Araneomorphae</taxon>
        <taxon>Entelegynae</taxon>
        <taxon>Araneoidea</taxon>
        <taxon>Araneidae</taxon>
        <taxon>Araneus</taxon>
    </lineage>
</organism>
<name>A0A4Y2TPZ2_ARAVE</name>
<reference evidence="1 5" key="1">
    <citation type="journal article" date="2019" name="Sci. Rep.">
        <title>Orb-weaving spider Araneus ventricosus genome elucidates the spidroin gene catalogue.</title>
        <authorList>
            <person name="Kono N."/>
            <person name="Nakamura H."/>
            <person name="Ohtoshi R."/>
            <person name="Moran D.A.P."/>
            <person name="Shinohara A."/>
            <person name="Yoshida Y."/>
            <person name="Fujiwara M."/>
            <person name="Mori M."/>
            <person name="Tomita M."/>
            <person name="Arakawa K."/>
        </authorList>
    </citation>
    <scope>NUCLEOTIDE SEQUENCE [LARGE SCALE GENOMIC DNA]</scope>
</reference>
<feature type="non-terminal residue" evidence="1">
    <location>
        <position position="1"/>
    </location>
</feature>
<evidence type="ECO:0000313" key="3">
    <source>
        <dbReference type="EMBL" id="GBO15100.1"/>
    </source>
</evidence>
<proteinExistence type="predicted"/>
<accession>A0A4Y2TPZ2</accession>
<dbReference type="EMBL" id="BGPR01030289">
    <property type="protein sequence ID" value="GBO02709.1"/>
    <property type="molecule type" value="Genomic_DNA"/>
</dbReference>
<comment type="caution">
    <text evidence="1">The sequence shown here is derived from an EMBL/GenBank/DDBJ whole genome shotgun (WGS) entry which is preliminary data.</text>
</comment>